<evidence type="ECO:0000256" key="7">
    <source>
        <dbReference type="RuleBase" id="RU366049"/>
    </source>
</evidence>
<evidence type="ECO:0000313" key="10">
    <source>
        <dbReference type="EMBL" id="KAG8626825.1"/>
    </source>
</evidence>
<evidence type="ECO:0000256" key="1">
    <source>
        <dbReference type="ARBA" id="ARBA00004123"/>
    </source>
</evidence>
<feature type="domain" description="Chromosome segregation in meiosis protein 3" evidence="9">
    <location>
        <begin position="69"/>
        <end position="150"/>
    </location>
</feature>
<dbReference type="GO" id="GO:0031298">
    <property type="term" value="C:replication fork protection complex"/>
    <property type="evidence" value="ECO:0007669"/>
    <property type="project" value="TreeGrafter"/>
</dbReference>
<evidence type="ECO:0000256" key="2">
    <source>
        <dbReference type="ARBA" id="ARBA00006075"/>
    </source>
</evidence>
<accession>A0A8K0L0U9</accession>
<dbReference type="Pfam" id="PF07962">
    <property type="entry name" value="Swi3"/>
    <property type="match status" value="1"/>
</dbReference>
<evidence type="ECO:0000259" key="9">
    <source>
        <dbReference type="Pfam" id="PF07962"/>
    </source>
</evidence>
<dbReference type="InterPro" id="IPR012923">
    <property type="entry name" value="Csm3"/>
</dbReference>
<dbReference type="GO" id="GO:0000076">
    <property type="term" value="P:DNA replication checkpoint signaling"/>
    <property type="evidence" value="ECO:0007669"/>
    <property type="project" value="UniProtKB-UniRule"/>
</dbReference>
<dbReference type="GO" id="GO:0006974">
    <property type="term" value="P:DNA damage response"/>
    <property type="evidence" value="ECO:0007669"/>
    <property type="project" value="UniProtKB-KW"/>
</dbReference>
<keyword evidence="5 7" id="KW-0539">Nucleus</keyword>
<organism evidence="10 11">
    <name type="scientific">Elsinoe batatas</name>
    <dbReference type="NCBI Taxonomy" id="2601811"/>
    <lineage>
        <taxon>Eukaryota</taxon>
        <taxon>Fungi</taxon>
        <taxon>Dikarya</taxon>
        <taxon>Ascomycota</taxon>
        <taxon>Pezizomycotina</taxon>
        <taxon>Dothideomycetes</taxon>
        <taxon>Dothideomycetidae</taxon>
        <taxon>Myriangiales</taxon>
        <taxon>Elsinoaceae</taxon>
        <taxon>Elsinoe</taxon>
    </lineage>
</organism>
<evidence type="ECO:0000256" key="4">
    <source>
        <dbReference type="ARBA" id="ARBA00022880"/>
    </source>
</evidence>
<dbReference type="OrthoDB" id="437078at2759"/>
<reference evidence="10" key="1">
    <citation type="submission" date="2021-07" db="EMBL/GenBank/DDBJ databases">
        <title>Elsinoe batatas strain:CRI-CJ2 Genome sequencing and assembly.</title>
        <authorList>
            <person name="Huang L."/>
        </authorList>
    </citation>
    <scope>NUCLEOTIDE SEQUENCE</scope>
    <source>
        <strain evidence="10">CRI-CJ2</strain>
    </source>
</reference>
<comment type="function">
    <text evidence="7">Plays an important role in the control of DNA replication and the maintenance of replication fork stability.</text>
</comment>
<sequence>MPSAIPQDARAATPDDLDALFDTDVGLDEVRRSATTTTANESSRTDNRPETSNLDEEIVITKKRQPIAKLDEERILSAKGIPRLRKIAKKTKFRGKAHEFSDMSRLLNMYQLWLDELYPRAKFADGLAMIEKLGHKKRIQMMRKEWIDEGKPRHQDSNDTPPPDNEAPEQDQRMEDNGKSTGSGEASKPVEQSPTEQNASASGQYGESSAQAEPDEDELDALMAEEQGPEKTSAPIRQRDDFADEEEAMAGMDW</sequence>
<dbReference type="EMBL" id="JAESVG020000006">
    <property type="protein sequence ID" value="KAG8626825.1"/>
    <property type="molecule type" value="Genomic_DNA"/>
</dbReference>
<keyword evidence="4" id="KW-0236">DNA replication inhibitor</keyword>
<evidence type="ECO:0000256" key="6">
    <source>
        <dbReference type="ARBA" id="ARBA00023306"/>
    </source>
</evidence>
<dbReference type="InterPro" id="IPR040038">
    <property type="entry name" value="TIPIN/Csm3/Swi3"/>
</dbReference>
<keyword evidence="11" id="KW-1185">Reference proteome</keyword>
<dbReference type="PANTHER" id="PTHR13220:SF11">
    <property type="entry name" value="TIMELESS-INTERACTING PROTEIN"/>
    <property type="match status" value="1"/>
</dbReference>
<feature type="compositionally biased region" description="Basic and acidic residues" evidence="8">
    <location>
        <begin position="148"/>
        <end position="157"/>
    </location>
</feature>
<evidence type="ECO:0000313" key="11">
    <source>
        <dbReference type="Proteomes" id="UP000809789"/>
    </source>
</evidence>
<feature type="region of interest" description="Disordered" evidence="8">
    <location>
        <begin position="30"/>
        <end position="52"/>
    </location>
</feature>
<proteinExistence type="inferred from homology"/>
<feature type="region of interest" description="Disordered" evidence="8">
    <location>
        <begin position="148"/>
        <end position="254"/>
    </location>
</feature>
<keyword evidence="6 7" id="KW-0131">Cell cycle</keyword>
<gene>
    <name evidence="10" type="ORF">KVT40_005770</name>
</gene>
<dbReference type="GO" id="GO:0031297">
    <property type="term" value="P:replication fork processing"/>
    <property type="evidence" value="ECO:0007669"/>
    <property type="project" value="UniProtKB-UniRule"/>
</dbReference>
<name>A0A8K0L0U9_9PEZI</name>
<dbReference type="GO" id="GO:0003677">
    <property type="term" value="F:DNA binding"/>
    <property type="evidence" value="ECO:0007669"/>
    <property type="project" value="TreeGrafter"/>
</dbReference>
<evidence type="ECO:0000256" key="8">
    <source>
        <dbReference type="SAM" id="MobiDB-lite"/>
    </source>
</evidence>
<evidence type="ECO:0000256" key="3">
    <source>
        <dbReference type="ARBA" id="ARBA00022763"/>
    </source>
</evidence>
<comment type="subcellular location">
    <subcellularLocation>
        <location evidence="1 7">Nucleus</location>
    </subcellularLocation>
</comment>
<dbReference type="Proteomes" id="UP000809789">
    <property type="component" value="Unassembled WGS sequence"/>
</dbReference>
<keyword evidence="3 7" id="KW-0227">DNA damage</keyword>
<protein>
    <recommendedName>
        <fullName evidence="7">Chromosome segregation in meiosis protein</fullName>
    </recommendedName>
</protein>
<feature type="compositionally biased region" description="Polar residues" evidence="8">
    <location>
        <begin position="179"/>
        <end position="211"/>
    </location>
</feature>
<evidence type="ECO:0000256" key="5">
    <source>
        <dbReference type="ARBA" id="ARBA00023242"/>
    </source>
</evidence>
<dbReference type="GO" id="GO:0043111">
    <property type="term" value="P:replication fork arrest"/>
    <property type="evidence" value="ECO:0007669"/>
    <property type="project" value="TreeGrafter"/>
</dbReference>
<comment type="caution">
    <text evidence="10">The sequence shown here is derived from an EMBL/GenBank/DDBJ whole genome shotgun (WGS) entry which is preliminary data.</text>
</comment>
<dbReference type="AlphaFoldDB" id="A0A8K0L0U9"/>
<feature type="compositionally biased region" description="Polar residues" evidence="8">
    <location>
        <begin position="33"/>
        <end position="42"/>
    </location>
</feature>
<comment type="similarity">
    <text evidence="2 7">Belongs to the CSM3 family.</text>
</comment>
<dbReference type="PANTHER" id="PTHR13220">
    <property type="entry name" value="TIMELESS INTERACTING-RELATED"/>
    <property type="match status" value="1"/>
</dbReference>